<dbReference type="AlphaFoldDB" id="A0A848F3G8"/>
<dbReference type="PANTHER" id="PTHR11712:SF336">
    <property type="entry name" value="3-OXOACYL-[ACYL-CARRIER-PROTEIN] SYNTHASE, MITOCHONDRIAL"/>
    <property type="match status" value="1"/>
</dbReference>
<dbReference type="PANTHER" id="PTHR11712">
    <property type="entry name" value="POLYKETIDE SYNTHASE-RELATED"/>
    <property type="match status" value="1"/>
</dbReference>
<sequence length="223" mass="23465">TVGAQIPTGFDPTVWGITPDMVSSIDRVALWNMVATVDAFLSAGFTPTELMRWVHPSQVANTQGTGMGGMTSMQTMYHGNLLGRNKPNDILQEVLPNVVAAHVVQSYVGSYGAMIHPVAACATAAVSVEEGVDKIRLGKAQLALAGGFDDLTLEAIIGFGDMAATADTEMMRAKGIADKRFSRANDRRRLGFVEAQGGGSVLLARGDLALKMGLPVLAVVAYA</sequence>
<dbReference type="Pfam" id="PF00109">
    <property type="entry name" value="ketoacyl-synt"/>
    <property type="match status" value="1"/>
</dbReference>
<accession>A0A848F3G8</accession>
<dbReference type="GO" id="GO:0006633">
    <property type="term" value="P:fatty acid biosynthetic process"/>
    <property type="evidence" value="ECO:0007669"/>
    <property type="project" value="TreeGrafter"/>
</dbReference>
<protein>
    <recommendedName>
        <fullName evidence="2">Ketosynthase family 3 (KS3) domain-containing protein</fullName>
    </recommendedName>
</protein>
<gene>
    <name evidence="3" type="ORF">HHM13_11020</name>
</gene>
<evidence type="ECO:0000313" key="4">
    <source>
        <dbReference type="Proteomes" id="UP000550736"/>
    </source>
</evidence>
<proteinExistence type="predicted"/>
<dbReference type="SUPFAM" id="SSF53901">
    <property type="entry name" value="Thiolase-like"/>
    <property type="match status" value="1"/>
</dbReference>
<organism evidence="3 4">
    <name type="scientific">Staphylococcus capitis</name>
    <dbReference type="NCBI Taxonomy" id="29388"/>
    <lineage>
        <taxon>Bacteria</taxon>
        <taxon>Bacillati</taxon>
        <taxon>Bacillota</taxon>
        <taxon>Bacilli</taxon>
        <taxon>Bacillales</taxon>
        <taxon>Staphylococcaceae</taxon>
        <taxon>Staphylococcus</taxon>
    </lineage>
</organism>
<feature type="domain" description="Ketosynthase family 3 (KS3)" evidence="2">
    <location>
        <begin position="1"/>
        <end position="223"/>
    </location>
</feature>
<dbReference type="InterPro" id="IPR016039">
    <property type="entry name" value="Thiolase-like"/>
</dbReference>
<dbReference type="GO" id="GO:0004315">
    <property type="term" value="F:3-oxoacyl-[acyl-carrier-protein] synthase activity"/>
    <property type="evidence" value="ECO:0007669"/>
    <property type="project" value="TreeGrafter"/>
</dbReference>
<dbReference type="InterPro" id="IPR014030">
    <property type="entry name" value="Ketoacyl_synth_N"/>
</dbReference>
<reference evidence="3 4" key="1">
    <citation type="submission" date="2020-04" db="EMBL/GenBank/DDBJ databases">
        <title>The Epidemiology and Molecular Characteristics of Linezolid-Resistant Staphylococcus capitis in Huashan Hospital, Shanghai.</title>
        <authorList>
            <person name="Ding L."/>
            <person name="Li P."/>
            <person name="Yang Y."/>
            <person name="Lin D."/>
            <person name="Xu X."/>
        </authorList>
    </citation>
    <scope>NUCLEOTIDE SEQUENCE [LARGE SCALE GENOMIC DNA]</scope>
    <source>
        <strain evidence="3 4">12-86</strain>
    </source>
</reference>
<evidence type="ECO:0000313" key="3">
    <source>
        <dbReference type="EMBL" id="NMK98590.1"/>
    </source>
</evidence>
<dbReference type="CDD" id="cd00828">
    <property type="entry name" value="elong_cond_enzymes"/>
    <property type="match status" value="1"/>
</dbReference>
<dbReference type="Proteomes" id="UP000550736">
    <property type="component" value="Unassembled WGS sequence"/>
</dbReference>
<feature type="non-terminal residue" evidence="3">
    <location>
        <position position="223"/>
    </location>
</feature>
<dbReference type="InterPro" id="IPR000794">
    <property type="entry name" value="Beta-ketoacyl_synthase"/>
</dbReference>
<dbReference type="InterPro" id="IPR047224">
    <property type="entry name" value="FAS_alpha_su_C"/>
</dbReference>
<comment type="caution">
    <text evidence="3">The sequence shown here is derived from an EMBL/GenBank/DDBJ whole genome shotgun (WGS) entry which is preliminary data.</text>
</comment>
<dbReference type="InterPro" id="IPR020841">
    <property type="entry name" value="PKS_Beta-ketoAc_synthase_dom"/>
</dbReference>
<evidence type="ECO:0000256" key="1">
    <source>
        <dbReference type="ARBA" id="ARBA00022679"/>
    </source>
</evidence>
<feature type="non-terminal residue" evidence="3">
    <location>
        <position position="1"/>
    </location>
</feature>
<name>A0A848F3G8_STACP</name>
<dbReference type="PROSITE" id="PS52004">
    <property type="entry name" value="KS3_2"/>
    <property type="match status" value="1"/>
</dbReference>
<keyword evidence="1" id="KW-0808">Transferase</keyword>
<dbReference type="Gene3D" id="3.40.47.10">
    <property type="match status" value="1"/>
</dbReference>
<dbReference type="EMBL" id="JABBLX010000047">
    <property type="protein sequence ID" value="NMK98590.1"/>
    <property type="molecule type" value="Genomic_DNA"/>
</dbReference>
<evidence type="ECO:0000259" key="2">
    <source>
        <dbReference type="PROSITE" id="PS52004"/>
    </source>
</evidence>